<dbReference type="PANTHER" id="PTHR44307">
    <property type="entry name" value="PHOSPHOETHANOLAMINE METHYLTRANSFERASE"/>
    <property type="match status" value="1"/>
</dbReference>
<dbReference type="InterPro" id="IPR029063">
    <property type="entry name" value="SAM-dependent_MTases_sf"/>
</dbReference>
<evidence type="ECO:0000256" key="4">
    <source>
        <dbReference type="ARBA" id="ARBA00025707"/>
    </source>
</evidence>
<dbReference type="GO" id="GO:0008757">
    <property type="term" value="F:S-adenosylmethionine-dependent methyltransferase activity"/>
    <property type="evidence" value="ECO:0007669"/>
    <property type="project" value="InterPro"/>
</dbReference>
<comment type="pathway">
    <text evidence="4">Phospholipid metabolism.</text>
</comment>
<dbReference type="EMBL" id="WKKI01000035">
    <property type="protein sequence ID" value="MRX73443.1"/>
    <property type="molecule type" value="Genomic_DNA"/>
</dbReference>
<gene>
    <name evidence="6" type="ORF">GJU40_14960</name>
</gene>
<evidence type="ECO:0000256" key="1">
    <source>
        <dbReference type="ARBA" id="ARBA00005189"/>
    </source>
</evidence>
<reference evidence="6 7" key="1">
    <citation type="submission" date="2019-11" db="EMBL/GenBank/DDBJ databases">
        <title>Bacillus lacus genome.</title>
        <authorList>
            <person name="Allen C.J."/>
            <person name="Newman J.D."/>
        </authorList>
    </citation>
    <scope>NUCLEOTIDE SEQUENCE [LARGE SCALE GENOMIC DNA]</scope>
    <source>
        <strain evidence="6 7">KCTC 33946</strain>
    </source>
</reference>
<dbReference type="CDD" id="cd02440">
    <property type="entry name" value="AdoMet_MTases"/>
    <property type="match status" value="1"/>
</dbReference>
<keyword evidence="2 6" id="KW-0489">Methyltransferase</keyword>
<sequence>MSYLAFLASFGVSGAHPGGFRLTKKMLATLGLREDMNILDAGCGTGETAAYIAETWGAKVSCIELNPLMADKAEKRMADRGLQMNIHRGSVEDMPYEDNQFDLVLSESVLAFVKKPAALREMHRVLKKNGVLIANELTLLNRLPAHSEREIADTYGLDTVLQQEDWIQLLFNSGFSHLHTFREEPMWQQAQHDYQPSVNLPPELIENYKQHLLIMGKYQEHLSYKIFQGRK</sequence>
<comment type="pathway">
    <text evidence="1">Lipid metabolism.</text>
</comment>
<dbReference type="PANTHER" id="PTHR44307:SF2">
    <property type="entry name" value="PHOSPHOETHANOLAMINE METHYLTRANSFERASE ISOFORM X1"/>
    <property type="match status" value="1"/>
</dbReference>
<organism evidence="6 7">
    <name type="scientific">Metabacillus lacus</name>
    <dbReference type="NCBI Taxonomy" id="1983721"/>
    <lineage>
        <taxon>Bacteria</taxon>
        <taxon>Bacillati</taxon>
        <taxon>Bacillota</taxon>
        <taxon>Bacilli</taxon>
        <taxon>Bacillales</taxon>
        <taxon>Bacillaceae</taxon>
        <taxon>Metabacillus</taxon>
    </lineage>
</organism>
<protein>
    <submittedName>
        <fullName evidence="6">Methyltransferase domain-containing protein</fullName>
    </submittedName>
</protein>
<evidence type="ECO:0000256" key="2">
    <source>
        <dbReference type="ARBA" id="ARBA00022603"/>
    </source>
</evidence>
<dbReference type="RefSeq" id="WP_154308906.1">
    <property type="nucleotide sequence ID" value="NZ_WKKI01000035.1"/>
</dbReference>
<dbReference type="SUPFAM" id="SSF53335">
    <property type="entry name" value="S-adenosyl-L-methionine-dependent methyltransferases"/>
    <property type="match status" value="1"/>
</dbReference>
<evidence type="ECO:0000256" key="3">
    <source>
        <dbReference type="ARBA" id="ARBA00022679"/>
    </source>
</evidence>
<dbReference type="OrthoDB" id="43862at2"/>
<accession>A0A7X2J102</accession>
<keyword evidence="3 6" id="KW-0808">Transferase</keyword>
<comment type="caution">
    <text evidence="6">The sequence shown here is derived from an EMBL/GenBank/DDBJ whole genome shotgun (WGS) entry which is preliminary data.</text>
</comment>
<evidence type="ECO:0000313" key="6">
    <source>
        <dbReference type="EMBL" id="MRX73443.1"/>
    </source>
</evidence>
<dbReference type="GO" id="GO:0032259">
    <property type="term" value="P:methylation"/>
    <property type="evidence" value="ECO:0007669"/>
    <property type="project" value="UniProtKB-KW"/>
</dbReference>
<dbReference type="Pfam" id="PF08241">
    <property type="entry name" value="Methyltransf_11"/>
    <property type="match status" value="1"/>
</dbReference>
<evidence type="ECO:0000259" key="5">
    <source>
        <dbReference type="Pfam" id="PF08241"/>
    </source>
</evidence>
<proteinExistence type="predicted"/>
<dbReference type="AlphaFoldDB" id="A0A7X2J102"/>
<evidence type="ECO:0000313" key="7">
    <source>
        <dbReference type="Proteomes" id="UP000448867"/>
    </source>
</evidence>
<keyword evidence="7" id="KW-1185">Reference proteome</keyword>
<dbReference type="InterPro" id="IPR013216">
    <property type="entry name" value="Methyltransf_11"/>
</dbReference>
<name>A0A7X2J102_9BACI</name>
<dbReference type="Gene3D" id="3.40.50.150">
    <property type="entry name" value="Vaccinia Virus protein VP39"/>
    <property type="match status" value="1"/>
</dbReference>
<dbReference type="Proteomes" id="UP000448867">
    <property type="component" value="Unassembled WGS sequence"/>
</dbReference>
<feature type="domain" description="Methyltransferase type 11" evidence="5">
    <location>
        <begin position="39"/>
        <end position="133"/>
    </location>
</feature>